<dbReference type="AlphaFoldDB" id="A0A832V155"/>
<organism evidence="1 2">
    <name type="scientific">Candidatus Naiadarchaeum limnaeum</name>
    <dbReference type="NCBI Taxonomy" id="2756139"/>
    <lineage>
        <taxon>Archaea</taxon>
        <taxon>Candidatus Undinarchaeota</taxon>
        <taxon>Candidatus Undinarchaeia</taxon>
        <taxon>Candidatus Naiadarchaeales</taxon>
        <taxon>Candidatus Naiadarchaeaceae</taxon>
        <taxon>Candidatus Naiadarchaeum</taxon>
    </lineage>
</organism>
<accession>A0A832V155</accession>
<name>A0A832V155_9ARCH</name>
<dbReference type="Proteomes" id="UP000646946">
    <property type="component" value="Unassembled WGS sequence"/>
</dbReference>
<reference evidence="1 2" key="1">
    <citation type="journal article" name="Nat. Commun.">
        <title>Undinarchaeota illuminate DPANN phylogeny and the impact of gene transfer on archaeal evolution.</title>
        <authorList>
            <person name="Dombrowski N."/>
            <person name="Williams T.A."/>
            <person name="Sun J."/>
            <person name="Woodcroft B.J."/>
            <person name="Lee J.H."/>
            <person name="Minh B.Q."/>
            <person name="Rinke C."/>
            <person name="Spang A."/>
        </authorList>
    </citation>
    <scope>NUCLEOTIDE SEQUENCE [LARGE SCALE GENOMIC DNA]</scope>
    <source>
        <strain evidence="1">MAG_bin1129</strain>
    </source>
</reference>
<comment type="caution">
    <text evidence="1">The sequence shown here is derived from an EMBL/GenBank/DDBJ whole genome shotgun (WGS) entry which is preliminary data.</text>
</comment>
<keyword evidence="2" id="KW-1185">Reference proteome</keyword>
<evidence type="ECO:0000313" key="2">
    <source>
        <dbReference type="Proteomes" id="UP000646946"/>
    </source>
</evidence>
<dbReference type="EMBL" id="DVAB01000020">
    <property type="protein sequence ID" value="HIK00298.1"/>
    <property type="molecule type" value="Genomic_DNA"/>
</dbReference>
<gene>
    <name evidence="1" type="ORF">H1016_02030</name>
</gene>
<evidence type="ECO:0000313" key="1">
    <source>
        <dbReference type="EMBL" id="HIK00298.1"/>
    </source>
</evidence>
<dbReference type="PROSITE" id="PS51257">
    <property type="entry name" value="PROKAR_LIPOPROTEIN"/>
    <property type="match status" value="1"/>
</dbReference>
<protein>
    <submittedName>
        <fullName evidence="1">Uncharacterized protein</fullName>
    </submittedName>
</protein>
<sequence length="211" mass="23883">MTEKKSKIIISVIVMLIVFVSGCTDNSINRNLDFSAGLNKWEIAHSSNVEDAWNISVIQKDDSYKNVLDFWRDNSASDGGAVRVKQKLDFDVSKKQLLILEADVKVISHTLDGSGWWYDTHPGEGDYPVHIFLIYNDTTGKQQVWSWGFLTGSNPNTKTNYDIVNASEWYHFTSQNLMELVPRPEIITNIYVGGSGWDFQGRIDNTKIIAS</sequence>
<proteinExistence type="predicted"/>